<sequence>MALRDPIHGKNAILRLWRPYCCLNYDSRLKEMYKLASYGCIIARLNDRTEKDLESCNDTVMVCYKVMLTLSLHSMLQHYGVIPTLAVGVKAAANPQTGRRPKKWNSDPGGNRQHSPPLYHSDRHGGTDKQRGGHCQQTGGRQCTAHPITTHQSATFSGAGAQPIKTRRKQTSNGKTLTSIHPTRNLDSMEPELHILPAIVYLLLYQEHERRRRRQR</sequence>
<keyword evidence="3" id="KW-1185">Reference proteome</keyword>
<proteinExistence type="predicted"/>
<dbReference type="AlphaFoldDB" id="A0AAV7S0I0"/>
<protein>
    <submittedName>
        <fullName evidence="2">Uncharacterized protein</fullName>
    </submittedName>
</protein>
<comment type="caution">
    <text evidence="2">The sequence shown here is derived from an EMBL/GenBank/DDBJ whole genome shotgun (WGS) entry which is preliminary data.</text>
</comment>
<evidence type="ECO:0000313" key="2">
    <source>
        <dbReference type="EMBL" id="KAJ1157451.1"/>
    </source>
</evidence>
<feature type="compositionally biased region" description="Basic and acidic residues" evidence="1">
    <location>
        <begin position="120"/>
        <end position="131"/>
    </location>
</feature>
<evidence type="ECO:0000256" key="1">
    <source>
        <dbReference type="SAM" id="MobiDB-lite"/>
    </source>
</evidence>
<gene>
    <name evidence="2" type="ORF">NDU88_010163</name>
</gene>
<feature type="region of interest" description="Disordered" evidence="1">
    <location>
        <begin position="93"/>
        <end position="183"/>
    </location>
</feature>
<feature type="compositionally biased region" description="Polar residues" evidence="1">
    <location>
        <begin position="171"/>
        <end position="183"/>
    </location>
</feature>
<organism evidence="2 3">
    <name type="scientific">Pleurodeles waltl</name>
    <name type="common">Iberian ribbed newt</name>
    <dbReference type="NCBI Taxonomy" id="8319"/>
    <lineage>
        <taxon>Eukaryota</taxon>
        <taxon>Metazoa</taxon>
        <taxon>Chordata</taxon>
        <taxon>Craniata</taxon>
        <taxon>Vertebrata</taxon>
        <taxon>Euteleostomi</taxon>
        <taxon>Amphibia</taxon>
        <taxon>Batrachia</taxon>
        <taxon>Caudata</taxon>
        <taxon>Salamandroidea</taxon>
        <taxon>Salamandridae</taxon>
        <taxon>Pleurodelinae</taxon>
        <taxon>Pleurodeles</taxon>
    </lineage>
</organism>
<dbReference type="EMBL" id="JANPWB010000009">
    <property type="protein sequence ID" value="KAJ1157451.1"/>
    <property type="molecule type" value="Genomic_DNA"/>
</dbReference>
<feature type="compositionally biased region" description="Polar residues" evidence="1">
    <location>
        <begin position="135"/>
        <end position="156"/>
    </location>
</feature>
<accession>A0AAV7S0I0</accession>
<dbReference type="Proteomes" id="UP001066276">
    <property type="component" value="Chromosome 5"/>
</dbReference>
<evidence type="ECO:0000313" key="3">
    <source>
        <dbReference type="Proteomes" id="UP001066276"/>
    </source>
</evidence>
<name>A0AAV7S0I0_PLEWA</name>
<reference evidence="2" key="1">
    <citation type="journal article" date="2022" name="bioRxiv">
        <title>Sequencing and chromosome-scale assembly of the giantPleurodeles waltlgenome.</title>
        <authorList>
            <person name="Brown T."/>
            <person name="Elewa A."/>
            <person name="Iarovenko S."/>
            <person name="Subramanian E."/>
            <person name="Araus A.J."/>
            <person name="Petzold A."/>
            <person name="Susuki M."/>
            <person name="Suzuki K.-i.T."/>
            <person name="Hayashi T."/>
            <person name="Toyoda A."/>
            <person name="Oliveira C."/>
            <person name="Osipova E."/>
            <person name="Leigh N.D."/>
            <person name="Simon A."/>
            <person name="Yun M.H."/>
        </authorList>
    </citation>
    <scope>NUCLEOTIDE SEQUENCE</scope>
    <source>
        <strain evidence="2">20211129_DDA</strain>
        <tissue evidence="2">Liver</tissue>
    </source>
</reference>